<dbReference type="SMART" id="SM00054">
    <property type="entry name" value="EFh"/>
    <property type="match status" value="2"/>
</dbReference>
<dbReference type="GO" id="GO:0005509">
    <property type="term" value="F:calcium ion binding"/>
    <property type="evidence" value="ECO:0007669"/>
    <property type="project" value="InterPro"/>
</dbReference>
<dbReference type="InterPro" id="IPR011992">
    <property type="entry name" value="EF-hand-dom_pair"/>
</dbReference>
<keyword evidence="7" id="KW-1185">Reference proteome</keyword>
<dbReference type="EMBL" id="SWJQ01000227">
    <property type="protein sequence ID" value="TRZ18317.1"/>
    <property type="molecule type" value="Genomic_DNA"/>
</dbReference>
<dbReference type="FunFam" id="1.10.238.10:FF:000007">
    <property type="entry name" value="Putative myosin regulatory light chain sqh"/>
    <property type="match status" value="1"/>
</dbReference>
<dbReference type="Pfam" id="PF13405">
    <property type="entry name" value="EF-hand_6"/>
    <property type="match status" value="1"/>
</dbReference>
<dbReference type="InterPro" id="IPR018247">
    <property type="entry name" value="EF_Hand_1_Ca_BS"/>
</dbReference>
<reference evidence="6" key="1">
    <citation type="submission" date="2019-04" db="EMBL/GenBank/DDBJ databases">
        <title>Genome assembly of Zosterops borbonicus 15179.</title>
        <authorList>
            <person name="Leroy T."/>
            <person name="Anselmetti Y."/>
            <person name="Tilak M.-K."/>
            <person name="Nabholz B."/>
        </authorList>
    </citation>
    <scope>NUCLEOTIDE SEQUENCE</scope>
    <source>
        <strain evidence="6">HGM_15179</strain>
        <tissue evidence="6">Muscle</tissue>
    </source>
</reference>
<dbReference type="InterPro" id="IPR002048">
    <property type="entry name" value="EF_hand_dom"/>
</dbReference>
<dbReference type="AlphaFoldDB" id="A0A8K1LLL6"/>
<evidence type="ECO:0000259" key="5">
    <source>
        <dbReference type="PROSITE" id="PS50222"/>
    </source>
</evidence>
<keyword evidence="4" id="KW-0106">Calcium</keyword>
<dbReference type="PROSITE" id="PS00018">
    <property type="entry name" value="EF_HAND_1"/>
    <property type="match status" value="1"/>
</dbReference>
<dbReference type="OrthoDB" id="429467at2759"/>
<dbReference type="CDD" id="cd00051">
    <property type="entry name" value="EFh"/>
    <property type="match status" value="1"/>
</dbReference>
<dbReference type="Gene3D" id="1.10.238.10">
    <property type="entry name" value="EF-hand"/>
    <property type="match status" value="2"/>
</dbReference>
<gene>
    <name evidence="6" type="ORF">HGM15179_008742</name>
</gene>
<dbReference type="Proteomes" id="UP000796761">
    <property type="component" value="Unassembled WGS sequence"/>
</dbReference>
<evidence type="ECO:0000256" key="4">
    <source>
        <dbReference type="ARBA" id="ARBA00022837"/>
    </source>
</evidence>
<evidence type="ECO:0000256" key="3">
    <source>
        <dbReference type="ARBA" id="ARBA00022737"/>
    </source>
</evidence>
<name>A0A8K1LLL6_9PASS</name>
<dbReference type="InterPro" id="IPR050403">
    <property type="entry name" value="Myosin_RLC"/>
</dbReference>
<dbReference type="SUPFAM" id="SSF47473">
    <property type="entry name" value="EF-hand"/>
    <property type="match status" value="1"/>
</dbReference>
<dbReference type="FunFam" id="1.10.238.10:FF:000010">
    <property type="entry name" value="Myosin regulatory light chain 2, atrial isoform"/>
    <property type="match status" value="1"/>
</dbReference>
<proteinExistence type="predicted"/>
<keyword evidence="3" id="KW-0677">Repeat</keyword>
<comment type="caution">
    <text evidence="6">The sequence shown here is derived from an EMBL/GenBank/DDBJ whole genome shotgun (WGS) entry which is preliminary data.</text>
</comment>
<evidence type="ECO:0000256" key="2">
    <source>
        <dbReference type="ARBA" id="ARBA00022723"/>
    </source>
</evidence>
<feature type="domain" description="EF-hand" evidence="5">
    <location>
        <begin position="200"/>
        <end position="235"/>
    </location>
</feature>
<sequence>MCLEAFLSAGSPRESRIRPGQHRGFQQEVSNGADATSYPGSHPHPNPILDFCATLKTPSVTISPNHNPGKTQAPKKAKKRIEGANSNVFSMFEQAQIQEFKEAFTIMDQNRDGFIDKADLRDTFAALGRLNVKNEEIDEMIKEAPGPINFTVFLTMFGEKLKGADPEETILNAFKVFDPEGKGLKSAYIKEMLMTQGERFSQEEIDQMFAAFPPDMSGNLDYKNLVHVITHGEEKD</sequence>
<dbReference type="PROSITE" id="PS50222">
    <property type="entry name" value="EF_HAND_2"/>
    <property type="match status" value="2"/>
</dbReference>
<comment type="subunit">
    <text evidence="1">Myosin is a hexamer of 2 heavy chains and 4 light chains.</text>
</comment>
<keyword evidence="2" id="KW-0479">Metal-binding</keyword>
<dbReference type="PANTHER" id="PTHR23049">
    <property type="entry name" value="MYOSIN REGULATORY LIGHT CHAIN 2"/>
    <property type="match status" value="1"/>
</dbReference>
<protein>
    <recommendedName>
        <fullName evidence="5">EF-hand domain-containing protein</fullName>
    </recommendedName>
</protein>
<accession>A0A8K1LLL6</accession>
<evidence type="ECO:0000313" key="7">
    <source>
        <dbReference type="Proteomes" id="UP000796761"/>
    </source>
</evidence>
<evidence type="ECO:0000256" key="1">
    <source>
        <dbReference type="ARBA" id="ARBA00011445"/>
    </source>
</evidence>
<organism evidence="6 7">
    <name type="scientific">Zosterops borbonicus</name>
    <dbReference type="NCBI Taxonomy" id="364589"/>
    <lineage>
        <taxon>Eukaryota</taxon>
        <taxon>Metazoa</taxon>
        <taxon>Chordata</taxon>
        <taxon>Craniata</taxon>
        <taxon>Vertebrata</taxon>
        <taxon>Euteleostomi</taxon>
        <taxon>Archelosauria</taxon>
        <taxon>Archosauria</taxon>
        <taxon>Dinosauria</taxon>
        <taxon>Saurischia</taxon>
        <taxon>Theropoda</taxon>
        <taxon>Coelurosauria</taxon>
        <taxon>Aves</taxon>
        <taxon>Neognathae</taxon>
        <taxon>Neoaves</taxon>
        <taxon>Telluraves</taxon>
        <taxon>Australaves</taxon>
        <taxon>Passeriformes</taxon>
        <taxon>Sylvioidea</taxon>
        <taxon>Zosteropidae</taxon>
        <taxon>Zosterops</taxon>
    </lineage>
</organism>
<evidence type="ECO:0000313" key="6">
    <source>
        <dbReference type="EMBL" id="TRZ18317.1"/>
    </source>
</evidence>
<feature type="domain" description="EF-hand" evidence="5">
    <location>
        <begin position="95"/>
        <end position="130"/>
    </location>
</feature>